<evidence type="ECO:0000313" key="2">
    <source>
        <dbReference type="Proteomes" id="UP000823485"/>
    </source>
</evidence>
<dbReference type="RefSeq" id="WP_205180166.1">
    <property type="nucleotide sequence ID" value="NZ_JAFBFH010000040.1"/>
</dbReference>
<dbReference type="Proteomes" id="UP000823485">
    <property type="component" value="Unassembled WGS sequence"/>
</dbReference>
<proteinExistence type="predicted"/>
<evidence type="ECO:0000313" key="1">
    <source>
        <dbReference type="EMBL" id="MBM7717177.1"/>
    </source>
</evidence>
<gene>
    <name evidence="1" type="ORF">JOC94_004202</name>
</gene>
<comment type="caution">
    <text evidence="1">The sequence shown here is derived from an EMBL/GenBank/DDBJ whole genome shotgun (WGS) entry which is preliminary data.</text>
</comment>
<dbReference type="EMBL" id="JAFBFH010000040">
    <property type="protein sequence ID" value="MBM7717177.1"/>
    <property type="molecule type" value="Genomic_DNA"/>
</dbReference>
<organism evidence="1 2">
    <name type="scientific">Siminovitchia thermophila</name>
    <dbReference type="NCBI Taxonomy" id="1245522"/>
    <lineage>
        <taxon>Bacteria</taxon>
        <taxon>Bacillati</taxon>
        <taxon>Bacillota</taxon>
        <taxon>Bacilli</taxon>
        <taxon>Bacillales</taxon>
        <taxon>Bacillaceae</taxon>
        <taxon>Siminovitchia</taxon>
    </lineage>
</organism>
<accession>A0ABS2RBY7</accession>
<reference evidence="1 2" key="1">
    <citation type="submission" date="2021-01" db="EMBL/GenBank/DDBJ databases">
        <title>Genomic Encyclopedia of Type Strains, Phase IV (KMG-IV): sequencing the most valuable type-strain genomes for metagenomic binning, comparative biology and taxonomic classification.</title>
        <authorList>
            <person name="Goeker M."/>
        </authorList>
    </citation>
    <scope>NUCLEOTIDE SEQUENCE [LARGE SCALE GENOMIC DNA]</scope>
    <source>
        <strain evidence="1 2">DSM 105453</strain>
    </source>
</reference>
<protein>
    <submittedName>
        <fullName evidence="1">Uncharacterized protein</fullName>
    </submittedName>
</protein>
<sequence>MPKVTNVFLEKRYKEMLNYESFLVQLVELLKGAGEPEVAALICKEKNVIKSQRLDLKMTLERQKRHVG</sequence>
<name>A0ABS2RBY7_9BACI</name>
<keyword evidence="2" id="KW-1185">Reference proteome</keyword>